<protein>
    <recommendedName>
        <fullName evidence="3">YtxH domain-containing protein</fullName>
    </recommendedName>
</protein>
<dbReference type="Proteomes" id="UP001589609">
    <property type="component" value="Unassembled WGS sequence"/>
</dbReference>
<organism evidence="1 2">
    <name type="scientific">Ectobacillus funiculus</name>
    <dbReference type="NCBI Taxonomy" id="137993"/>
    <lineage>
        <taxon>Bacteria</taxon>
        <taxon>Bacillati</taxon>
        <taxon>Bacillota</taxon>
        <taxon>Bacilli</taxon>
        <taxon>Bacillales</taxon>
        <taxon>Bacillaceae</taxon>
        <taxon>Ectobacillus</taxon>
    </lineage>
</organism>
<reference evidence="1 2" key="1">
    <citation type="submission" date="2024-09" db="EMBL/GenBank/DDBJ databases">
        <authorList>
            <person name="Sun Q."/>
            <person name="Mori K."/>
        </authorList>
    </citation>
    <scope>NUCLEOTIDE SEQUENCE [LARGE SCALE GENOMIC DNA]</scope>
    <source>
        <strain evidence="1 2">JCM 11201</strain>
    </source>
</reference>
<comment type="caution">
    <text evidence="1">The sequence shown here is derived from an EMBL/GenBank/DDBJ whole genome shotgun (WGS) entry which is preliminary data.</text>
</comment>
<evidence type="ECO:0008006" key="3">
    <source>
        <dbReference type="Google" id="ProtNLM"/>
    </source>
</evidence>
<evidence type="ECO:0000313" key="1">
    <source>
        <dbReference type="EMBL" id="MFB9758989.1"/>
    </source>
</evidence>
<gene>
    <name evidence="1" type="ORF">ACFFMS_11005</name>
</gene>
<name>A0ABV5WEE9_9BACI</name>
<evidence type="ECO:0000313" key="2">
    <source>
        <dbReference type="Proteomes" id="UP001589609"/>
    </source>
</evidence>
<keyword evidence="2" id="KW-1185">Reference proteome</keyword>
<dbReference type="EMBL" id="JBHMAF010000050">
    <property type="protein sequence ID" value="MFB9758989.1"/>
    <property type="molecule type" value="Genomic_DNA"/>
</dbReference>
<proteinExistence type="predicted"/>
<dbReference type="RefSeq" id="WP_379949277.1">
    <property type="nucleotide sequence ID" value="NZ_JBHMAF010000050.1"/>
</dbReference>
<sequence>MLKKFFSFSNPVGLIVSSAVLILTVSPEARKGTKKLLVKGAGAALALGDQMKGLTTGIQQQLGTFVEEAKAERETMMLPDMTQIVKKGGNMVKHSFEEGVAKTEQVMDTAKDSVRGLFDDETVNYSFEERDTKKLAMETPKEAVATGLFDDIEPAPNQEFTAYNVLDDHSIQMKLHEIEQKLY</sequence>
<accession>A0ABV5WEE9</accession>